<proteinExistence type="predicted"/>
<dbReference type="EMBL" id="LZYB01000001">
    <property type="protein sequence ID" value="OBV12626.1"/>
    <property type="molecule type" value="Genomic_DNA"/>
</dbReference>
<protein>
    <submittedName>
        <fullName evidence="3">Putative beta-lactamase</fullName>
    </submittedName>
</protein>
<dbReference type="PANTHER" id="PTHR35333:SF5">
    <property type="entry name" value="CONSERVED LIPOPROTEIN LPQF-RELATED"/>
    <property type="match status" value="1"/>
</dbReference>
<dbReference type="AlphaFoldDB" id="A0A1A7BLM1"/>
<dbReference type="SUPFAM" id="SSF56601">
    <property type="entry name" value="beta-lactamase/transpeptidase-like"/>
    <property type="match status" value="1"/>
</dbReference>
<dbReference type="Pfam" id="PF13354">
    <property type="entry name" value="Beta-lactamase2"/>
    <property type="match status" value="1"/>
</dbReference>
<keyword evidence="4" id="KW-1185">Reference proteome</keyword>
<organism evidence="3 4">
    <name type="scientific">Erythrobacter dokdonensis DSW-74</name>
    <dbReference type="NCBI Taxonomy" id="1300349"/>
    <lineage>
        <taxon>Bacteria</taxon>
        <taxon>Pseudomonadati</taxon>
        <taxon>Pseudomonadota</taxon>
        <taxon>Alphaproteobacteria</taxon>
        <taxon>Sphingomonadales</taxon>
        <taxon>Erythrobacteraceae</taxon>
        <taxon>Erythrobacter/Porphyrobacter group</taxon>
        <taxon>Erythrobacter</taxon>
    </lineage>
</organism>
<dbReference type="InterPro" id="IPR045155">
    <property type="entry name" value="Beta-lactam_cat"/>
</dbReference>
<dbReference type="GO" id="GO:0008800">
    <property type="term" value="F:beta-lactamase activity"/>
    <property type="evidence" value="ECO:0007669"/>
    <property type="project" value="UniProtKB-EC"/>
</dbReference>
<dbReference type="Proteomes" id="UP000092484">
    <property type="component" value="Unassembled WGS sequence"/>
</dbReference>
<dbReference type="STRING" id="1300349.I603_0757"/>
<dbReference type="GO" id="GO:0030655">
    <property type="term" value="P:beta-lactam antibiotic catabolic process"/>
    <property type="evidence" value="ECO:0007669"/>
    <property type="project" value="InterPro"/>
</dbReference>
<sequence>MFALALATAGLPCAPLAAQPDAERPAPAPQTALEQRSEQVVAVLRGEQAPEDLFSKEFLAAVPAAQLKALNASLASQFGEAVEVTKLDPREGTSAILEIRFERGLAKGPIVLDPAQDNRVSGLRFTQIEPLAVADDTPARITADLAALPGSVNAWFAPLDGGAPVISLGADQPLALGSAFKLYVLAALAEDVKVGRRKWSDVVPLTEKSYPSGQLQDWPKGAPVTLHTLASLMIAISDNTATDQLITVLGKKRILKLMKESGHHNPALNTPFLTTRELFLLKASDDMTISSWRSGSVTERAATTAANVAESMVEPVPLEDVNAAFGNGPKAIDIEWFASPADLARLFAHMRRTADPGAFDILAINPSANGETIRASWPYIGFKGGSEPGVLNYTWLLTDTAGRDWVLTLGWNNPEAVLDEGKLNAIAQRILLLPR</sequence>
<reference evidence="3 4" key="1">
    <citation type="submission" date="2016-06" db="EMBL/GenBank/DDBJ databases">
        <title>Genome sequence of Porphyrobacter dokdonensis DSW-74.</title>
        <authorList>
            <person name="Kim J.F."/>
            <person name="Song J.Y."/>
        </authorList>
    </citation>
    <scope>NUCLEOTIDE SEQUENCE [LARGE SCALE GENOMIC DNA]</scope>
    <source>
        <strain evidence="3 4">DSW-74</strain>
    </source>
</reference>
<feature type="domain" description="Beta-lactamase class A catalytic" evidence="2">
    <location>
        <begin position="159"/>
        <end position="313"/>
    </location>
</feature>
<dbReference type="GO" id="GO:0046677">
    <property type="term" value="P:response to antibiotic"/>
    <property type="evidence" value="ECO:0007669"/>
    <property type="project" value="InterPro"/>
</dbReference>
<evidence type="ECO:0000256" key="1">
    <source>
        <dbReference type="ARBA" id="ARBA00001526"/>
    </source>
</evidence>
<dbReference type="PATRIC" id="fig|1300349.4.peg.751"/>
<accession>A0A1A7BLM1</accession>
<dbReference type="InterPro" id="IPR012338">
    <property type="entry name" value="Beta-lactam/transpept-like"/>
</dbReference>
<comment type="catalytic activity">
    <reaction evidence="1">
        <text>a beta-lactam + H2O = a substituted beta-amino acid</text>
        <dbReference type="Rhea" id="RHEA:20401"/>
        <dbReference type="ChEBI" id="CHEBI:15377"/>
        <dbReference type="ChEBI" id="CHEBI:35627"/>
        <dbReference type="ChEBI" id="CHEBI:140347"/>
        <dbReference type="EC" id="3.5.2.6"/>
    </reaction>
</comment>
<dbReference type="PANTHER" id="PTHR35333">
    <property type="entry name" value="BETA-LACTAMASE"/>
    <property type="match status" value="1"/>
</dbReference>
<dbReference type="InterPro" id="IPR000871">
    <property type="entry name" value="Beta-lactam_class-A"/>
</dbReference>
<evidence type="ECO:0000313" key="3">
    <source>
        <dbReference type="EMBL" id="OBV12626.1"/>
    </source>
</evidence>
<dbReference type="Gene3D" id="3.40.710.10">
    <property type="entry name" value="DD-peptidase/beta-lactamase superfamily"/>
    <property type="match status" value="1"/>
</dbReference>
<gene>
    <name evidence="3" type="ORF">I603_0757</name>
</gene>
<name>A0A1A7BLM1_9SPHN</name>
<evidence type="ECO:0000259" key="2">
    <source>
        <dbReference type="Pfam" id="PF13354"/>
    </source>
</evidence>
<evidence type="ECO:0000313" key="4">
    <source>
        <dbReference type="Proteomes" id="UP000092484"/>
    </source>
</evidence>
<comment type="caution">
    <text evidence="3">The sequence shown here is derived from an EMBL/GenBank/DDBJ whole genome shotgun (WGS) entry which is preliminary data.</text>
</comment>